<accession>A0A3A2Z6W2</accession>
<reference evidence="2" key="1">
    <citation type="submission" date="2017-02" db="EMBL/GenBank/DDBJ databases">
        <authorList>
            <person name="Tafer H."/>
            <person name="Lopandic K."/>
        </authorList>
    </citation>
    <scope>NUCLEOTIDE SEQUENCE [LARGE SCALE GENOMIC DNA]</scope>
    <source>
        <strain evidence="2">CBS 366.77</strain>
    </source>
</reference>
<sequence>MEADLPQETHGLFRDFEAELWNANDSARFSSMYPNFARTVHGRRDVCDETELDMILEKWNGLTVSAETQGNSGKDVKSED</sequence>
<protein>
    <submittedName>
        <fullName evidence="1">Uncharacterized protein</fullName>
    </submittedName>
</protein>
<dbReference type="OrthoDB" id="2593732at2759"/>
<keyword evidence="2" id="KW-1185">Reference proteome</keyword>
<name>A0A3A2Z6W2_9EURO</name>
<evidence type="ECO:0000313" key="2">
    <source>
        <dbReference type="Proteomes" id="UP000266188"/>
    </source>
</evidence>
<evidence type="ECO:0000313" key="1">
    <source>
        <dbReference type="EMBL" id="RJE18420.1"/>
    </source>
</evidence>
<dbReference type="EMBL" id="MVGC01000555">
    <property type="protein sequence ID" value="RJE18420.1"/>
    <property type="molecule type" value="Genomic_DNA"/>
</dbReference>
<comment type="caution">
    <text evidence="1">The sequence shown here is derived from an EMBL/GenBank/DDBJ whole genome shotgun (WGS) entry which is preliminary data.</text>
</comment>
<dbReference type="Proteomes" id="UP000266188">
    <property type="component" value="Unassembled WGS sequence"/>
</dbReference>
<dbReference type="AlphaFoldDB" id="A0A3A2Z6W2"/>
<organism evidence="1 2">
    <name type="scientific">Aspergillus sclerotialis</name>
    <dbReference type="NCBI Taxonomy" id="2070753"/>
    <lineage>
        <taxon>Eukaryota</taxon>
        <taxon>Fungi</taxon>
        <taxon>Dikarya</taxon>
        <taxon>Ascomycota</taxon>
        <taxon>Pezizomycotina</taxon>
        <taxon>Eurotiomycetes</taxon>
        <taxon>Eurotiomycetidae</taxon>
        <taxon>Eurotiales</taxon>
        <taxon>Aspergillaceae</taxon>
        <taxon>Aspergillus</taxon>
        <taxon>Aspergillus subgen. Polypaecilum</taxon>
    </lineage>
</organism>
<gene>
    <name evidence="1" type="ORF">PHISCL_09239</name>
</gene>
<dbReference type="STRING" id="2070753.A0A3A2Z6W2"/>
<proteinExistence type="predicted"/>